<protein>
    <recommendedName>
        <fullName evidence="5">Thioredoxin domain-containing protein</fullName>
    </recommendedName>
</protein>
<dbReference type="OrthoDB" id="2188863at2759"/>
<name>A0A9P6KZW1_9MICR</name>
<feature type="chain" id="PRO_5040136899" description="Thioredoxin domain-containing protein" evidence="2">
    <location>
        <begin position="17"/>
        <end position="186"/>
    </location>
</feature>
<evidence type="ECO:0000313" key="3">
    <source>
        <dbReference type="EMBL" id="KAF9764227.1"/>
    </source>
</evidence>
<evidence type="ECO:0000313" key="4">
    <source>
        <dbReference type="Proteomes" id="UP000740883"/>
    </source>
</evidence>
<keyword evidence="1" id="KW-1133">Transmembrane helix</keyword>
<accession>A0A9P6KZW1</accession>
<dbReference type="AlphaFoldDB" id="A0A9P6KZW1"/>
<evidence type="ECO:0000256" key="1">
    <source>
        <dbReference type="SAM" id="Phobius"/>
    </source>
</evidence>
<keyword evidence="4" id="KW-1185">Reference proteome</keyword>
<dbReference type="Proteomes" id="UP000740883">
    <property type="component" value="Unassembled WGS sequence"/>
</dbReference>
<keyword evidence="1" id="KW-0472">Membrane</keyword>
<sequence length="186" mass="21802">MLIFLMFNTIFMTSFQELTFEDFKRRDTFLIYAYYDKPGQECQACLNFNEKMATITSLPIKAVNFYSKTYLGAHLLEFIFPSFIIREDGKSYVLNISSFPELLRLLDSGDWRNSQPVKWYLDVESPLTKVIAVFSFIFFYTMDRWAFVIDNTPPFVITSVICFVIAYLIVSIIGIFKEDIPKVKKD</sequence>
<proteinExistence type="predicted"/>
<gene>
    <name evidence="3" type="ORF">NGRA_0728</name>
</gene>
<feature type="transmembrane region" description="Helical" evidence="1">
    <location>
        <begin position="155"/>
        <end position="176"/>
    </location>
</feature>
<keyword evidence="2" id="KW-0732">Signal</keyword>
<organism evidence="3 4">
    <name type="scientific">Nosema granulosis</name>
    <dbReference type="NCBI Taxonomy" id="83296"/>
    <lineage>
        <taxon>Eukaryota</taxon>
        <taxon>Fungi</taxon>
        <taxon>Fungi incertae sedis</taxon>
        <taxon>Microsporidia</taxon>
        <taxon>Nosematidae</taxon>
        <taxon>Nosema</taxon>
    </lineage>
</organism>
<keyword evidence="1" id="KW-0812">Transmembrane</keyword>
<comment type="caution">
    <text evidence="3">The sequence shown here is derived from an EMBL/GenBank/DDBJ whole genome shotgun (WGS) entry which is preliminary data.</text>
</comment>
<reference evidence="3 4" key="1">
    <citation type="journal article" date="2020" name="Genome Biol. Evol.">
        <title>Comparative genomics of strictly vertically transmitted, feminizing microsporidia endosymbionts of amphipod crustaceans.</title>
        <authorList>
            <person name="Cormier A."/>
            <person name="Chebbi M.A."/>
            <person name="Giraud I."/>
            <person name="Wattier R."/>
            <person name="Teixeira M."/>
            <person name="Gilbert C."/>
            <person name="Rigaud T."/>
            <person name="Cordaux R."/>
        </authorList>
    </citation>
    <scope>NUCLEOTIDE SEQUENCE [LARGE SCALE GENOMIC DNA]</scope>
    <source>
        <strain evidence="3 4">Ou3-Ou53</strain>
    </source>
</reference>
<dbReference type="EMBL" id="SBJO01000031">
    <property type="protein sequence ID" value="KAF9764227.1"/>
    <property type="molecule type" value="Genomic_DNA"/>
</dbReference>
<evidence type="ECO:0000256" key="2">
    <source>
        <dbReference type="SAM" id="SignalP"/>
    </source>
</evidence>
<feature type="signal peptide" evidence="2">
    <location>
        <begin position="1"/>
        <end position="16"/>
    </location>
</feature>
<evidence type="ECO:0008006" key="5">
    <source>
        <dbReference type="Google" id="ProtNLM"/>
    </source>
</evidence>